<dbReference type="OrthoDB" id="297496at2759"/>
<reference evidence="11" key="2">
    <citation type="journal article" date="2023" name="IMA Fungus">
        <title>Comparative genomic study of the Penicillium genus elucidates a diverse pangenome and 15 lateral gene transfer events.</title>
        <authorList>
            <person name="Petersen C."/>
            <person name="Sorensen T."/>
            <person name="Nielsen M.R."/>
            <person name="Sondergaard T.E."/>
            <person name="Sorensen J.L."/>
            <person name="Fitzpatrick D.A."/>
            <person name="Frisvad J.C."/>
            <person name="Nielsen K.L."/>
        </authorList>
    </citation>
    <scope>NUCLEOTIDE SEQUENCE</scope>
    <source>
        <strain evidence="11">IBT 30761</strain>
    </source>
</reference>
<comment type="subcellular location">
    <subcellularLocation>
        <location evidence="1">Membrane</location>
        <topology evidence="1">Multi-pass membrane protein</topology>
    </subcellularLocation>
</comment>
<dbReference type="EMBL" id="JAPQKI010000002">
    <property type="protein sequence ID" value="KAJ5111411.1"/>
    <property type="molecule type" value="Genomic_DNA"/>
</dbReference>
<keyword evidence="3 9" id="KW-0812">Transmembrane</keyword>
<comment type="caution">
    <text evidence="11">The sequence shown here is derived from an EMBL/GenBank/DDBJ whole genome shotgun (WGS) entry which is preliminary data.</text>
</comment>
<feature type="transmembrane region" description="Helical" evidence="9">
    <location>
        <begin position="225"/>
        <end position="243"/>
    </location>
</feature>
<accession>A0A9W9G3Q4</accession>
<reference evidence="11" key="1">
    <citation type="submission" date="2022-11" db="EMBL/GenBank/DDBJ databases">
        <authorList>
            <person name="Petersen C."/>
        </authorList>
    </citation>
    <scope>NUCLEOTIDE SEQUENCE</scope>
    <source>
        <strain evidence="11">IBT 30761</strain>
    </source>
</reference>
<dbReference type="GO" id="GO:0022841">
    <property type="term" value="F:potassium ion leak channel activity"/>
    <property type="evidence" value="ECO:0007669"/>
    <property type="project" value="TreeGrafter"/>
</dbReference>
<dbReference type="GO" id="GO:0030322">
    <property type="term" value="P:stabilization of membrane potential"/>
    <property type="evidence" value="ECO:0007669"/>
    <property type="project" value="TreeGrafter"/>
</dbReference>
<feature type="region of interest" description="Disordered" evidence="8">
    <location>
        <begin position="678"/>
        <end position="697"/>
    </location>
</feature>
<feature type="transmembrane region" description="Helical" evidence="9">
    <location>
        <begin position="57"/>
        <end position="85"/>
    </location>
</feature>
<evidence type="ECO:0000256" key="8">
    <source>
        <dbReference type="SAM" id="MobiDB-lite"/>
    </source>
</evidence>
<feature type="domain" description="Potassium channel" evidence="10">
    <location>
        <begin position="416"/>
        <end position="487"/>
    </location>
</feature>
<feature type="compositionally biased region" description="Basic and acidic residues" evidence="8">
    <location>
        <begin position="678"/>
        <end position="688"/>
    </location>
</feature>
<feature type="transmembrane region" description="Helical" evidence="9">
    <location>
        <begin position="463"/>
        <end position="483"/>
    </location>
</feature>
<evidence type="ECO:0000256" key="6">
    <source>
        <dbReference type="ARBA" id="ARBA00023136"/>
    </source>
</evidence>
<keyword evidence="12" id="KW-1185">Reference proteome</keyword>
<feature type="transmembrane region" description="Helical" evidence="9">
    <location>
        <begin position="284"/>
        <end position="303"/>
    </location>
</feature>
<feature type="region of interest" description="Disordered" evidence="8">
    <location>
        <begin position="1"/>
        <end position="36"/>
    </location>
</feature>
<evidence type="ECO:0000256" key="4">
    <source>
        <dbReference type="ARBA" id="ARBA00022989"/>
    </source>
</evidence>
<dbReference type="AlphaFoldDB" id="A0A9W9G3Q4"/>
<keyword evidence="4 9" id="KW-1133">Transmembrane helix</keyword>
<dbReference type="Pfam" id="PF07885">
    <property type="entry name" value="Ion_trans_2"/>
    <property type="match status" value="2"/>
</dbReference>
<feature type="transmembrane region" description="Helical" evidence="9">
    <location>
        <begin position="433"/>
        <end position="451"/>
    </location>
</feature>
<dbReference type="GO" id="GO:0015271">
    <property type="term" value="F:outward rectifier potassium channel activity"/>
    <property type="evidence" value="ECO:0007669"/>
    <property type="project" value="TreeGrafter"/>
</dbReference>
<organism evidence="11 12">
    <name type="scientific">Penicillium argentinense</name>
    <dbReference type="NCBI Taxonomy" id="1131581"/>
    <lineage>
        <taxon>Eukaryota</taxon>
        <taxon>Fungi</taxon>
        <taxon>Dikarya</taxon>
        <taxon>Ascomycota</taxon>
        <taxon>Pezizomycotina</taxon>
        <taxon>Eurotiomycetes</taxon>
        <taxon>Eurotiomycetidae</taxon>
        <taxon>Eurotiales</taxon>
        <taxon>Aspergillaceae</taxon>
        <taxon>Penicillium</taxon>
    </lineage>
</organism>
<evidence type="ECO:0000256" key="3">
    <source>
        <dbReference type="ARBA" id="ARBA00022692"/>
    </source>
</evidence>
<feature type="compositionally biased region" description="Low complexity" evidence="8">
    <location>
        <begin position="14"/>
        <end position="23"/>
    </location>
</feature>
<keyword evidence="6 9" id="KW-0472">Membrane</keyword>
<dbReference type="InterPro" id="IPR013099">
    <property type="entry name" value="K_chnl_dom"/>
</dbReference>
<evidence type="ECO:0000256" key="1">
    <source>
        <dbReference type="ARBA" id="ARBA00004141"/>
    </source>
</evidence>
<keyword evidence="7" id="KW-0407">Ion channel</keyword>
<dbReference type="RefSeq" id="XP_056479481.1">
    <property type="nucleotide sequence ID" value="XM_056614440.1"/>
</dbReference>
<evidence type="ECO:0000313" key="12">
    <source>
        <dbReference type="Proteomes" id="UP001149074"/>
    </source>
</evidence>
<feature type="domain" description="Potassium channel" evidence="10">
    <location>
        <begin position="232"/>
        <end position="303"/>
    </location>
</feature>
<feature type="transmembrane region" description="Helical" evidence="9">
    <location>
        <begin position="405"/>
        <end position="426"/>
    </location>
</feature>
<dbReference type="Gene3D" id="1.10.287.70">
    <property type="match status" value="2"/>
</dbReference>
<name>A0A9W9G3Q4_9EURO</name>
<feature type="region of interest" description="Disordered" evidence="8">
    <location>
        <begin position="532"/>
        <end position="562"/>
    </location>
</feature>
<feature type="compositionally biased region" description="Polar residues" evidence="8">
    <location>
        <begin position="27"/>
        <end position="36"/>
    </location>
</feature>
<protein>
    <submittedName>
        <fullName evidence="11">Ion channel</fullName>
    </submittedName>
</protein>
<dbReference type="SUPFAM" id="SSF81324">
    <property type="entry name" value="Voltage-gated potassium channels"/>
    <property type="match status" value="2"/>
</dbReference>
<sequence>MEADARLDTPPGPATATATARPPAHQDSISETDQSTWKRFRSQFNPRPIQDDKPRTWWFASTAIPLIAAATAPFANVMSIVALAMPWRSTIHYDKTGNDGLPLQVPYDDLTWSVALNATSLACGVIGNIFLLCNFTQAVRYIVALPVSIVLWWLATGILIGITSAVHIYAPPALPHQLYTTAFYFAVIAACLYFFNTLILTINLLGYLLGHYPQHFALSNSQRTLILQTTALAVWLIVGAAIFQKLIGISFSDALYFSDITILTLGFGDILAKTPVARGIIFPYAVFGIVMLGLVIGSMNQFFGEIEVDNVVRKRIDRKRKALVETSPISENVHSHDQNTVNIHSETSESASPSKQSEETFTNTSTTAFSHIVLGQRRKQVSSEEKDRFRAMRTIQKEVASFRRWFTLIQCLISFAIVWTIGALVFCTLQPELTYFDALYFNFVCLLSIGYGDITPNTNSARAFFVLWSLIAVPTMTTLISVMSDTFISAFQRATNMLAGWSNLSKSPLKHSRFMRIPLVLNIGWTREAEQNSDISESADEEQVKSSLWSQQERPFPSSAKPGIEWRPSDMDVIQKLTYAIRRVTQDALDGGNQYSYEEWAEFMQMIQLSHSRPGELNMDKDEYGRLHWDWIGEWTPMMSKQSESEWILDRLCESMIRCSSMHGKRCPLQNEEIDRERHEYGLTKEADIGSQEGNNS</sequence>
<evidence type="ECO:0000256" key="5">
    <source>
        <dbReference type="ARBA" id="ARBA00023065"/>
    </source>
</evidence>
<feature type="transmembrane region" description="Helical" evidence="9">
    <location>
        <begin position="110"/>
        <end position="131"/>
    </location>
</feature>
<feature type="transmembrane region" description="Helical" evidence="9">
    <location>
        <begin position="182"/>
        <end position="205"/>
    </location>
</feature>
<dbReference type="InterPro" id="IPR003280">
    <property type="entry name" value="2pore_dom_K_chnl"/>
</dbReference>
<proteinExistence type="predicted"/>
<keyword evidence="5" id="KW-0406">Ion transport</keyword>
<dbReference type="Proteomes" id="UP001149074">
    <property type="component" value="Unassembled WGS sequence"/>
</dbReference>
<dbReference type="GeneID" id="81353419"/>
<dbReference type="PANTHER" id="PTHR11003:SF342">
    <property type="entry name" value="OUTWARD-RECTIFIER POTASSIUM CHANNEL TOK1"/>
    <property type="match status" value="1"/>
</dbReference>
<evidence type="ECO:0000256" key="9">
    <source>
        <dbReference type="SAM" id="Phobius"/>
    </source>
</evidence>
<evidence type="ECO:0000259" key="10">
    <source>
        <dbReference type="Pfam" id="PF07885"/>
    </source>
</evidence>
<dbReference type="GO" id="GO:0005886">
    <property type="term" value="C:plasma membrane"/>
    <property type="evidence" value="ECO:0007669"/>
    <property type="project" value="TreeGrafter"/>
</dbReference>
<evidence type="ECO:0000256" key="7">
    <source>
        <dbReference type="ARBA" id="ARBA00023303"/>
    </source>
</evidence>
<keyword evidence="2" id="KW-0813">Transport</keyword>
<evidence type="ECO:0000313" key="11">
    <source>
        <dbReference type="EMBL" id="KAJ5111411.1"/>
    </source>
</evidence>
<feature type="region of interest" description="Disordered" evidence="8">
    <location>
        <begin position="333"/>
        <end position="362"/>
    </location>
</feature>
<evidence type="ECO:0000256" key="2">
    <source>
        <dbReference type="ARBA" id="ARBA00022448"/>
    </source>
</evidence>
<gene>
    <name evidence="11" type="ORF">N7532_001946</name>
</gene>
<dbReference type="PANTHER" id="PTHR11003">
    <property type="entry name" value="POTASSIUM CHANNEL, SUBFAMILY K"/>
    <property type="match status" value="1"/>
</dbReference>
<feature type="transmembrane region" description="Helical" evidence="9">
    <location>
        <begin position="143"/>
        <end position="170"/>
    </location>
</feature>